<dbReference type="RefSeq" id="WP_249242774.1">
    <property type="nucleotide sequence ID" value="NZ_CP096649.1"/>
</dbReference>
<feature type="compositionally biased region" description="Basic and acidic residues" evidence="1">
    <location>
        <begin position="30"/>
        <end position="45"/>
    </location>
</feature>
<proteinExistence type="predicted"/>
<evidence type="ECO:0000256" key="2">
    <source>
        <dbReference type="SAM" id="SignalP"/>
    </source>
</evidence>
<dbReference type="EMBL" id="CP096649">
    <property type="protein sequence ID" value="UQK59277.1"/>
    <property type="molecule type" value="Genomic_DNA"/>
</dbReference>
<evidence type="ECO:0000256" key="1">
    <source>
        <dbReference type="SAM" id="MobiDB-lite"/>
    </source>
</evidence>
<evidence type="ECO:0008006" key="5">
    <source>
        <dbReference type="Google" id="ProtNLM"/>
    </source>
</evidence>
<feature type="chain" id="PRO_5038921996" description="Lipoprotein" evidence="2">
    <location>
        <begin position="24"/>
        <end position="246"/>
    </location>
</feature>
<gene>
    <name evidence="3" type="ORF">M1R53_00995</name>
</gene>
<dbReference type="Proteomes" id="UP000831151">
    <property type="component" value="Chromosome"/>
</dbReference>
<sequence>MMKKTMIALLISLTFLLSLTACSSEQETTLEDKNLTESANDKSSEDNEESKDDEESEDNEESKDAEENALAQEDENLEKVKQVYTSVLDNMSPEKFNPATKDDGFNCTYTYSLVKLNNLDYPLLLVYQDYDYGMSDIKFYYPNKDFTKELSSDEIVPIGVARAGGFRGDIGLSESKDTLSYFCVSSGTGDSSIDDISFELEDENLNVQIKSVWEGSFDDMPQSSSSPIDLSDISDRIAIDNISTSN</sequence>
<evidence type="ECO:0000313" key="3">
    <source>
        <dbReference type="EMBL" id="UQK59277.1"/>
    </source>
</evidence>
<dbReference type="KEGG" id="fms:M1R53_00995"/>
<keyword evidence="4" id="KW-1185">Reference proteome</keyword>
<dbReference type="AlphaFoldDB" id="A0A9E7DJE5"/>
<dbReference type="PROSITE" id="PS51257">
    <property type="entry name" value="PROKAR_LIPOPROTEIN"/>
    <property type="match status" value="1"/>
</dbReference>
<reference evidence="3" key="1">
    <citation type="submission" date="2022-04" db="EMBL/GenBank/DDBJ databases">
        <title>Complete genome sequences of Ezakiella coagulans and Fenollaria massiliensis.</title>
        <authorList>
            <person name="France M.T."/>
            <person name="Clifford J."/>
            <person name="Narina S."/>
            <person name="Rutt L."/>
            <person name="Ravel J."/>
        </authorList>
    </citation>
    <scope>NUCLEOTIDE SEQUENCE</scope>
    <source>
        <strain evidence="3">C0061C2</strain>
    </source>
</reference>
<accession>A0A9E7DJE5</accession>
<name>A0A9E7DJE5_9FIRM</name>
<feature type="region of interest" description="Disordered" evidence="1">
    <location>
        <begin position="26"/>
        <end position="76"/>
    </location>
</feature>
<feature type="compositionally biased region" description="Acidic residues" evidence="1">
    <location>
        <begin position="46"/>
        <end position="64"/>
    </location>
</feature>
<keyword evidence="2" id="KW-0732">Signal</keyword>
<protein>
    <recommendedName>
        <fullName evidence="5">Lipoprotein</fullName>
    </recommendedName>
</protein>
<evidence type="ECO:0000313" key="4">
    <source>
        <dbReference type="Proteomes" id="UP000831151"/>
    </source>
</evidence>
<feature type="signal peptide" evidence="2">
    <location>
        <begin position="1"/>
        <end position="23"/>
    </location>
</feature>
<organism evidence="3 4">
    <name type="scientific">Fenollaria massiliensis</name>
    <dbReference type="NCBI Taxonomy" id="938288"/>
    <lineage>
        <taxon>Bacteria</taxon>
        <taxon>Bacillati</taxon>
        <taxon>Bacillota</taxon>
        <taxon>Clostridia</taxon>
        <taxon>Eubacteriales</taxon>
        <taxon>Fenollaria</taxon>
    </lineage>
</organism>